<dbReference type="InterPro" id="IPR036188">
    <property type="entry name" value="FAD/NAD-bd_sf"/>
</dbReference>
<evidence type="ECO:0000259" key="2">
    <source>
        <dbReference type="Pfam" id="PF01593"/>
    </source>
</evidence>
<dbReference type="GO" id="GO:0016491">
    <property type="term" value="F:oxidoreductase activity"/>
    <property type="evidence" value="ECO:0007669"/>
    <property type="project" value="InterPro"/>
</dbReference>
<dbReference type="Gene3D" id="3.50.50.60">
    <property type="entry name" value="FAD/NAD(P)-binding domain"/>
    <property type="match status" value="1"/>
</dbReference>
<dbReference type="SUPFAM" id="SSF51905">
    <property type="entry name" value="FAD/NAD(P)-binding domain"/>
    <property type="match status" value="1"/>
</dbReference>
<dbReference type="EMBL" id="RCWN01000001">
    <property type="protein sequence ID" value="RLQ88028.1"/>
    <property type="molecule type" value="Genomic_DNA"/>
</dbReference>
<comment type="caution">
    <text evidence="3">The sequence shown here is derived from an EMBL/GenBank/DDBJ whole genome shotgun (WGS) entry which is preliminary data.</text>
</comment>
<feature type="domain" description="Amine oxidase" evidence="2">
    <location>
        <begin position="29"/>
        <end position="434"/>
    </location>
</feature>
<proteinExistence type="predicted"/>
<feature type="compositionally biased region" description="Basic and acidic residues" evidence="1">
    <location>
        <begin position="455"/>
        <end position="468"/>
    </location>
</feature>
<feature type="region of interest" description="Disordered" evidence="1">
    <location>
        <begin position="449"/>
        <end position="468"/>
    </location>
</feature>
<dbReference type="Gene3D" id="1.10.405.20">
    <property type="match status" value="1"/>
</dbReference>
<dbReference type="Pfam" id="PF01593">
    <property type="entry name" value="Amino_oxidase"/>
    <property type="match status" value="1"/>
</dbReference>
<sequence>MNFVDPALSRQTREGQKEKPDIAVIGSGISGASCAWALRHCANVTLFEAEDRAGGHTATRDVQIGDRKIPVDTGFIVFNTLTYPLLTTLFDHLRVRTEESEMSFSLSMDNGSFEWAGSDDWRQAIAQKRNIFRPRFWQMLWGMKRFNERSAEERGSAYLKSLTLGEWLDHHNFSQAFRDDYLIPMSAAIWSTPREAMLDFPADAFLSFFHNHRLNSMDRPKWRTVSGGARNYLDRLLAPVGRDGRVLLNAKVDAVLPSEAGPIVRTSRIERRFDHVVLASHSDQSLAMLSADTNTRRKSVLSAIGYRPNRVILHSDSSFMPKRRRAWAAWNYHRSSEEEGNGEVSVTYWMNRLQNIDSEIPLFVTLNPSTEPDPATIFGEWRYDHPQFNAGGMAAQGILEAVQGKDGIWLAGAWTGYGFHEDGLRSGLRIAAALGADIPFPAELEPFYPTDADVETPKDGLRRKEAAE</sequence>
<evidence type="ECO:0000313" key="4">
    <source>
        <dbReference type="Proteomes" id="UP000281094"/>
    </source>
</evidence>
<dbReference type="PANTHER" id="PTHR42923:SF17">
    <property type="entry name" value="AMINE OXIDASE DOMAIN-CONTAINING PROTEIN"/>
    <property type="match status" value="1"/>
</dbReference>
<keyword evidence="4" id="KW-1185">Reference proteome</keyword>
<dbReference type="InterPro" id="IPR002937">
    <property type="entry name" value="Amino_oxidase"/>
</dbReference>
<dbReference type="PANTHER" id="PTHR42923">
    <property type="entry name" value="PROTOPORPHYRINOGEN OXIDASE"/>
    <property type="match status" value="1"/>
</dbReference>
<dbReference type="RefSeq" id="WP_121644992.1">
    <property type="nucleotide sequence ID" value="NZ_RCWN01000001.1"/>
</dbReference>
<dbReference type="Proteomes" id="UP000281094">
    <property type="component" value="Unassembled WGS sequence"/>
</dbReference>
<dbReference type="AlphaFoldDB" id="A0A3L7JBA8"/>
<name>A0A3L7JBA8_9HYPH</name>
<organism evidence="3 4">
    <name type="scientific">Notoacmeibacter ruber</name>
    <dbReference type="NCBI Taxonomy" id="2670375"/>
    <lineage>
        <taxon>Bacteria</taxon>
        <taxon>Pseudomonadati</taxon>
        <taxon>Pseudomonadota</taxon>
        <taxon>Alphaproteobacteria</taxon>
        <taxon>Hyphomicrobiales</taxon>
        <taxon>Notoacmeibacteraceae</taxon>
        <taxon>Notoacmeibacter</taxon>
    </lineage>
</organism>
<accession>A0A3L7JBA8</accession>
<evidence type="ECO:0000256" key="1">
    <source>
        <dbReference type="SAM" id="MobiDB-lite"/>
    </source>
</evidence>
<reference evidence="3 4" key="1">
    <citation type="submission" date="2018-10" db="EMBL/GenBank/DDBJ databases">
        <title>Notoacmeibacter sp. M2BS9Y-3-1, whole genome shotgun sequence.</title>
        <authorList>
            <person name="Tuo L."/>
        </authorList>
    </citation>
    <scope>NUCLEOTIDE SEQUENCE [LARGE SCALE GENOMIC DNA]</scope>
    <source>
        <strain evidence="3 4">M2BS9Y-3-1</strain>
    </source>
</reference>
<dbReference type="InterPro" id="IPR050464">
    <property type="entry name" value="Zeta_carotene_desat/Oxidored"/>
</dbReference>
<protein>
    <submittedName>
        <fullName evidence="3">FAD-dependent oxidoreductase</fullName>
    </submittedName>
</protein>
<dbReference type="Gene3D" id="3.30.70.1990">
    <property type="match status" value="1"/>
</dbReference>
<evidence type="ECO:0000313" key="3">
    <source>
        <dbReference type="EMBL" id="RLQ88028.1"/>
    </source>
</evidence>
<gene>
    <name evidence="3" type="ORF">D8780_07220</name>
</gene>